<dbReference type="GO" id="GO:0016020">
    <property type="term" value="C:membrane"/>
    <property type="evidence" value="ECO:0007669"/>
    <property type="project" value="UniProtKB-SubCell"/>
</dbReference>
<dbReference type="PANTHER" id="PTHR22936">
    <property type="entry name" value="RHOMBOID-RELATED"/>
    <property type="match status" value="1"/>
</dbReference>
<feature type="compositionally biased region" description="Gly residues" evidence="11">
    <location>
        <begin position="212"/>
        <end position="221"/>
    </location>
</feature>
<evidence type="ECO:0000256" key="6">
    <source>
        <dbReference type="ARBA" id="ARBA00022801"/>
    </source>
</evidence>
<dbReference type="EMBL" id="AZHD01000009">
    <property type="protein sequence ID" value="OAA60442.1"/>
    <property type="molecule type" value="Genomic_DNA"/>
</dbReference>
<feature type="domain" description="Peptidase S54 rhomboid" evidence="12">
    <location>
        <begin position="362"/>
        <end position="499"/>
    </location>
</feature>
<feature type="transmembrane region" description="Helical" evidence="10">
    <location>
        <begin position="460"/>
        <end position="476"/>
    </location>
</feature>
<dbReference type="InterPro" id="IPR035952">
    <property type="entry name" value="Rhomboid-like_sf"/>
</dbReference>
<feature type="transmembrane region" description="Helical" evidence="10">
    <location>
        <begin position="429"/>
        <end position="448"/>
    </location>
</feature>
<dbReference type="Proteomes" id="UP000076874">
    <property type="component" value="Unassembled WGS sequence"/>
</dbReference>
<comment type="function">
    <text evidence="10">Serine protease involved in intramembrane proteolysis.</text>
</comment>
<protein>
    <recommendedName>
        <fullName evidence="10">Rhomboid-type serine protease</fullName>
        <ecNumber evidence="10">3.4.21.105</ecNumber>
    </recommendedName>
</protein>
<keyword evidence="8 10" id="KW-1133">Transmembrane helix</keyword>
<evidence type="ECO:0000256" key="2">
    <source>
        <dbReference type="ARBA" id="ARBA00004141"/>
    </source>
</evidence>
<keyword evidence="6 10" id="KW-0378">Hydrolase</keyword>
<evidence type="ECO:0000256" key="4">
    <source>
        <dbReference type="ARBA" id="ARBA00022670"/>
    </source>
</evidence>
<evidence type="ECO:0000256" key="3">
    <source>
        <dbReference type="ARBA" id="ARBA00009045"/>
    </source>
</evidence>
<feature type="region of interest" description="Disordered" evidence="11">
    <location>
        <begin position="65"/>
        <end position="107"/>
    </location>
</feature>
<feature type="transmembrane region" description="Helical" evidence="10">
    <location>
        <begin position="367"/>
        <end position="389"/>
    </location>
</feature>
<evidence type="ECO:0000259" key="12">
    <source>
        <dbReference type="Pfam" id="PF01694"/>
    </source>
</evidence>
<comment type="caution">
    <text evidence="13">The sequence shown here is derived from an EMBL/GenBank/DDBJ whole genome shotgun (WGS) entry which is preliminary data.</text>
</comment>
<dbReference type="Gene3D" id="1.20.1540.10">
    <property type="entry name" value="Rhomboid-like"/>
    <property type="match status" value="1"/>
</dbReference>
<dbReference type="InterPro" id="IPR022764">
    <property type="entry name" value="Peptidase_S54_rhomboid_dom"/>
</dbReference>
<keyword evidence="4 10" id="KW-0645">Protease</keyword>
<keyword evidence="5 10" id="KW-0812">Transmembrane</keyword>
<evidence type="ECO:0000256" key="11">
    <source>
        <dbReference type="SAM" id="MobiDB-lite"/>
    </source>
</evidence>
<evidence type="ECO:0000256" key="7">
    <source>
        <dbReference type="ARBA" id="ARBA00022825"/>
    </source>
</evidence>
<sequence>MSHHYANDNYASGAYASQGYGNAYNGNNAYGSNNNNSYADPTARYNAPSPYYGGNSSASSQTYMGSAPPAYSSQQHLVDPEAAAATAGASSSQRQYQRPLAAPESYSGVAGPAVAGAGASAGLGAGASSGSPFETVFDDHVYPANTHHSYTKPTPDTGYYGLGGSGMRSPSEDNMLANADGIPLRDRAGNNKGAESPDHVYDVPQNGRIPLNGGGDGGGSSSRGRKGRVRFGELGMLGANNKKRIPWMVYLFTLAQVAVFIAEIVKNGILTGSPIMIHPQFNPMIGPSTYVLINMGSRFVPCMHNVVGVQSSTVPINWPCPNTTTSDATAASNLCTLSELCGFNGVPEPLYDGNADQHPEPNQWFRFIVPIFLHAGIIHIGFNLLLQLTMGRDMERSIGSIRFFLVYVSSGIFGFVMGGNYAATGISSTGASGSLFGVIALTLLDLLYSWRDRRNPVKDLLFILLDVVISFVLGLLPGLDNFSHIGGFLMGLALGILVLHSPNALRRRIGEDDTTYASVSGTNSTYADLKSSAFFRSPVEFFRGRKPLWWGWWLLRAGAVVVVIVAFILLLNNFYYYHHTCSWCKYLSCLPVNNWCEVGNLQLTNVSNKRDLFSAAPRVVNLF</sequence>
<dbReference type="SUPFAM" id="SSF144091">
    <property type="entry name" value="Rhomboid-like"/>
    <property type="match status" value="1"/>
</dbReference>
<dbReference type="OrthoDB" id="2146116at2759"/>
<accession>A0A167TC36</accession>
<dbReference type="EC" id="3.4.21.105" evidence="10"/>
<evidence type="ECO:0000256" key="9">
    <source>
        <dbReference type="ARBA" id="ARBA00023136"/>
    </source>
</evidence>
<dbReference type="PANTHER" id="PTHR22936:SF69">
    <property type="entry name" value="RHOMBOID-LIKE PROTEIN"/>
    <property type="match status" value="1"/>
</dbReference>
<keyword evidence="14" id="KW-1185">Reference proteome</keyword>
<evidence type="ECO:0000256" key="8">
    <source>
        <dbReference type="ARBA" id="ARBA00022989"/>
    </source>
</evidence>
<feature type="transmembrane region" description="Helical" evidence="10">
    <location>
        <begin position="553"/>
        <end position="577"/>
    </location>
</feature>
<feature type="transmembrane region" description="Helical" evidence="10">
    <location>
        <begin position="482"/>
        <end position="499"/>
    </location>
</feature>
<dbReference type="AlphaFoldDB" id="A0A167TC36"/>
<evidence type="ECO:0000256" key="10">
    <source>
        <dbReference type="RuleBase" id="RU362115"/>
    </source>
</evidence>
<feature type="transmembrane region" description="Helical" evidence="10">
    <location>
        <begin position="245"/>
        <end position="265"/>
    </location>
</feature>
<comment type="similarity">
    <text evidence="3 10">Belongs to the peptidase S54 family.</text>
</comment>
<dbReference type="GO" id="GO:0004252">
    <property type="term" value="F:serine-type endopeptidase activity"/>
    <property type="evidence" value="ECO:0007669"/>
    <property type="project" value="InterPro"/>
</dbReference>
<feature type="transmembrane region" description="Helical" evidence="10">
    <location>
        <begin position="401"/>
        <end position="423"/>
    </location>
</feature>
<dbReference type="STRING" id="1081102.A0A167TC36"/>
<dbReference type="Pfam" id="PF01694">
    <property type="entry name" value="Rhomboid"/>
    <property type="match status" value="1"/>
</dbReference>
<proteinExistence type="inferred from homology"/>
<comment type="subcellular location">
    <subcellularLocation>
        <location evidence="2 10">Membrane</location>
        <topology evidence="2 10">Multi-pass membrane protein</topology>
    </subcellularLocation>
</comment>
<keyword evidence="9 10" id="KW-0472">Membrane</keyword>
<feature type="compositionally biased region" description="Low complexity" evidence="11">
    <location>
        <begin position="82"/>
        <end position="92"/>
    </location>
</feature>
<evidence type="ECO:0000313" key="14">
    <source>
        <dbReference type="Proteomes" id="UP000076874"/>
    </source>
</evidence>
<feature type="region of interest" description="Disordered" evidence="11">
    <location>
        <begin position="175"/>
        <end position="226"/>
    </location>
</feature>
<evidence type="ECO:0000256" key="1">
    <source>
        <dbReference type="ARBA" id="ARBA00000156"/>
    </source>
</evidence>
<dbReference type="GO" id="GO:0006508">
    <property type="term" value="P:proteolysis"/>
    <property type="evidence" value="ECO:0007669"/>
    <property type="project" value="UniProtKB-KW"/>
</dbReference>
<dbReference type="InterPro" id="IPR002610">
    <property type="entry name" value="Peptidase_S54_rhomboid-like"/>
</dbReference>
<feature type="compositionally biased region" description="Basic and acidic residues" evidence="11">
    <location>
        <begin position="183"/>
        <end position="201"/>
    </location>
</feature>
<name>A0A167TC36_9HYPO</name>
<evidence type="ECO:0000313" key="13">
    <source>
        <dbReference type="EMBL" id="OAA60442.1"/>
    </source>
</evidence>
<comment type="catalytic activity">
    <reaction evidence="1 10">
        <text>Cleaves type-1 transmembrane domains using a catalytic dyad composed of serine and histidine that are contributed by different transmembrane domains.</text>
        <dbReference type="EC" id="3.4.21.105"/>
    </reaction>
</comment>
<gene>
    <name evidence="13" type="ORF">SPI_05566</name>
</gene>
<reference evidence="13 14" key="1">
    <citation type="journal article" date="2016" name="Genome Biol. Evol.">
        <title>Divergent and convergent evolution of fungal pathogenicity.</title>
        <authorList>
            <person name="Shang Y."/>
            <person name="Xiao G."/>
            <person name="Zheng P."/>
            <person name="Cen K."/>
            <person name="Zhan S."/>
            <person name="Wang C."/>
        </authorList>
    </citation>
    <scope>NUCLEOTIDE SEQUENCE [LARGE SCALE GENOMIC DNA]</scope>
    <source>
        <strain evidence="13 14">RCEF 264</strain>
    </source>
</reference>
<keyword evidence="7 10" id="KW-0720">Serine protease</keyword>
<evidence type="ECO:0000256" key="5">
    <source>
        <dbReference type="ARBA" id="ARBA00022692"/>
    </source>
</evidence>
<organism evidence="13 14">
    <name type="scientific">Niveomyces insectorum RCEF 264</name>
    <dbReference type="NCBI Taxonomy" id="1081102"/>
    <lineage>
        <taxon>Eukaryota</taxon>
        <taxon>Fungi</taxon>
        <taxon>Dikarya</taxon>
        <taxon>Ascomycota</taxon>
        <taxon>Pezizomycotina</taxon>
        <taxon>Sordariomycetes</taxon>
        <taxon>Hypocreomycetidae</taxon>
        <taxon>Hypocreales</taxon>
        <taxon>Cordycipitaceae</taxon>
        <taxon>Niveomyces</taxon>
    </lineage>
</organism>